<gene>
    <name evidence="5" type="ORF">MUN88_07920</name>
</gene>
<evidence type="ECO:0000313" key="5">
    <source>
        <dbReference type="EMBL" id="UOQ49977.1"/>
    </source>
</evidence>
<evidence type="ECO:0000256" key="1">
    <source>
        <dbReference type="ARBA" id="ARBA00023015"/>
    </source>
</evidence>
<keyword evidence="1" id="KW-0805">Transcription regulation</keyword>
<sequence>MKMNQNLESIKVTLDVVCGKWKAVILLTLYEKGTLRFGQLKKQIPLINHQTLIKQLKELEQDRLIKKKSYQVVPPKVEYSLTDYGESIKGLLYEMIEWGEQHLQNKTPS</sequence>
<dbReference type="InterPro" id="IPR002577">
    <property type="entry name" value="HTH_HxlR"/>
</dbReference>
<dbReference type="SUPFAM" id="SSF46785">
    <property type="entry name" value="Winged helix' DNA-binding domain"/>
    <property type="match status" value="1"/>
</dbReference>
<organism evidence="5 6">
    <name type="scientific">Gracilibacillus caseinilyticus</name>
    <dbReference type="NCBI Taxonomy" id="2932256"/>
    <lineage>
        <taxon>Bacteria</taxon>
        <taxon>Bacillati</taxon>
        <taxon>Bacillota</taxon>
        <taxon>Bacilli</taxon>
        <taxon>Bacillales</taxon>
        <taxon>Bacillaceae</taxon>
        <taxon>Gracilibacillus</taxon>
    </lineage>
</organism>
<proteinExistence type="predicted"/>
<accession>A0ABY4F1D8</accession>
<feature type="domain" description="HTH hxlR-type" evidence="4">
    <location>
        <begin position="8"/>
        <end position="107"/>
    </location>
</feature>
<dbReference type="InterPro" id="IPR036388">
    <property type="entry name" value="WH-like_DNA-bd_sf"/>
</dbReference>
<dbReference type="Proteomes" id="UP000831782">
    <property type="component" value="Chromosome"/>
</dbReference>
<dbReference type="EMBL" id="CP095072">
    <property type="protein sequence ID" value="UOQ49977.1"/>
    <property type="molecule type" value="Genomic_DNA"/>
</dbReference>
<dbReference type="PANTHER" id="PTHR33204">
    <property type="entry name" value="TRANSCRIPTIONAL REGULATOR, MARR FAMILY"/>
    <property type="match status" value="1"/>
</dbReference>
<dbReference type="Gene3D" id="1.10.10.10">
    <property type="entry name" value="Winged helix-like DNA-binding domain superfamily/Winged helix DNA-binding domain"/>
    <property type="match status" value="1"/>
</dbReference>
<protein>
    <submittedName>
        <fullName evidence="5">Helix-turn-helix transcriptional regulator</fullName>
    </submittedName>
</protein>
<keyword evidence="6" id="KW-1185">Reference proteome</keyword>
<evidence type="ECO:0000259" key="4">
    <source>
        <dbReference type="PROSITE" id="PS51118"/>
    </source>
</evidence>
<evidence type="ECO:0000256" key="3">
    <source>
        <dbReference type="ARBA" id="ARBA00023163"/>
    </source>
</evidence>
<reference evidence="5 6" key="1">
    <citation type="submission" date="2022-04" db="EMBL/GenBank/DDBJ databases">
        <title>Gracilibacillus sp. isolated from saltern.</title>
        <authorList>
            <person name="Won M."/>
            <person name="Lee C.-M."/>
            <person name="Woen H.-Y."/>
            <person name="Kwon S.-W."/>
        </authorList>
    </citation>
    <scope>NUCLEOTIDE SEQUENCE [LARGE SCALE GENOMIC DNA]</scope>
    <source>
        <strain evidence="5 6">SSWR10-1</strain>
    </source>
</reference>
<keyword evidence="3" id="KW-0804">Transcription</keyword>
<evidence type="ECO:0000256" key="2">
    <source>
        <dbReference type="ARBA" id="ARBA00023125"/>
    </source>
</evidence>
<dbReference type="InterPro" id="IPR036390">
    <property type="entry name" value="WH_DNA-bd_sf"/>
</dbReference>
<dbReference type="Pfam" id="PF01638">
    <property type="entry name" value="HxlR"/>
    <property type="match status" value="1"/>
</dbReference>
<dbReference type="PANTHER" id="PTHR33204:SF29">
    <property type="entry name" value="TRANSCRIPTIONAL REGULATOR"/>
    <property type="match status" value="1"/>
</dbReference>
<keyword evidence="2" id="KW-0238">DNA-binding</keyword>
<name>A0ABY4F1D8_9BACI</name>
<evidence type="ECO:0000313" key="6">
    <source>
        <dbReference type="Proteomes" id="UP000831782"/>
    </source>
</evidence>
<dbReference type="PROSITE" id="PS51118">
    <property type="entry name" value="HTH_HXLR"/>
    <property type="match status" value="1"/>
</dbReference>